<evidence type="ECO:0000259" key="1">
    <source>
        <dbReference type="PROSITE" id="PS50181"/>
    </source>
</evidence>
<dbReference type="WormBase" id="CBG03582">
    <property type="protein sequence ID" value="CBP06547"/>
    <property type="gene ID" value="WBGene00026420"/>
</dbReference>
<dbReference type="InParanoid" id="A8WVE0"/>
<dbReference type="FunCoup" id="A8WVE0">
    <property type="interactions" value="813"/>
</dbReference>
<dbReference type="Proteomes" id="UP000008549">
    <property type="component" value="Unassembled WGS sequence"/>
</dbReference>
<evidence type="ECO:0000313" key="4">
    <source>
        <dbReference type="WormBase" id="CBG03582"/>
    </source>
</evidence>
<protein>
    <submittedName>
        <fullName evidence="2">Protein CBG03582</fullName>
    </submittedName>
</protein>
<dbReference type="KEGG" id="cbr:CBG_03582"/>
<dbReference type="eggNOG" id="ENOG502QUPQ">
    <property type="taxonomic scope" value="Eukaryota"/>
</dbReference>
<evidence type="ECO:0000313" key="3">
    <source>
        <dbReference type="Proteomes" id="UP000008549"/>
    </source>
</evidence>
<gene>
    <name evidence="2 4" type="ORF">CBG03582</name>
    <name evidence="2" type="ORF">CBG_03582</name>
</gene>
<dbReference type="HOGENOM" id="CLU_028840_1_3_1"/>
<dbReference type="InterPro" id="IPR053222">
    <property type="entry name" value="Zygotic_Embryogenesis-Asso"/>
</dbReference>
<dbReference type="PANTHER" id="PTHR22899:SF0">
    <property type="entry name" value="F-BOX ASSOCIATED DOMAIN-CONTAINING PROTEIN-RELATED"/>
    <property type="match status" value="1"/>
</dbReference>
<organism evidence="2 3">
    <name type="scientific">Caenorhabditis briggsae</name>
    <dbReference type="NCBI Taxonomy" id="6238"/>
    <lineage>
        <taxon>Eukaryota</taxon>
        <taxon>Metazoa</taxon>
        <taxon>Ecdysozoa</taxon>
        <taxon>Nematoda</taxon>
        <taxon>Chromadorea</taxon>
        <taxon>Rhabditida</taxon>
        <taxon>Rhabditina</taxon>
        <taxon>Rhabditomorpha</taxon>
        <taxon>Rhabditoidea</taxon>
        <taxon>Rhabditidae</taxon>
        <taxon>Peloderinae</taxon>
        <taxon>Caenorhabditis</taxon>
    </lineage>
</organism>
<name>A8WVE0_CAEBR</name>
<dbReference type="EMBL" id="HE601339">
    <property type="protein sequence ID" value="CAP24451.1"/>
    <property type="molecule type" value="Genomic_DNA"/>
</dbReference>
<dbReference type="PANTHER" id="PTHR22899">
    <property type="entry name" value="CYCLIN-RELATED F-BOX FAMILY"/>
    <property type="match status" value="1"/>
</dbReference>
<dbReference type="InterPro" id="IPR001810">
    <property type="entry name" value="F-box_dom"/>
</dbReference>
<proteinExistence type="predicted"/>
<dbReference type="Pfam" id="PF07735">
    <property type="entry name" value="FBA_2"/>
    <property type="match status" value="1"/>
</dbReference>
<dbReference type="PROSITE" id="PS50181">
    <property type="entry name" value="FBOX"/>
    <property type="match status" value="1"/>
</dbReference>
<dbReference type="OMA" id="DITHRFK"/>
<accession>A8WVE0</accession>
<sequence length="340" mass="39469">MADLRFPLQRLPSDLHSEVLKAMELHEIIFYSLISKKACSMVMDLCLLISSVQVTIEKHPQIVLKFGPISINFELTVPIKHGRHLTTLDDVGVRFHVSMENDITHRFKYVAFFESNEEMSVGEYIQRLCLISHNETSYVAEFNIGEIELEVESLRDIFLKFRNIAINYYHVRRRRDRDREDELNEQDILSVQNAVKAFLPNVRQLKLDSVPLGENLSLQHIGMANLEELKIMTPRTLKLDDLLTLNVENCGIVSDEITLRDLNRFFKLWMQGSDPKLRNMSIWWKTAIIIDWNVLLKGLKAKEEAGEEGSKKFIIQNSHRVHAEIENDMGENKLAFSVFD</sequence>
<reference evidence="2 3" key="1">
    <citation type="journal article" date="2003" name="PLoS Biol.">
        <title>The genome sequence of Caenorhabditis briggsae: a platform for comparative genomics.</title>
        <authorList>
            <person name="Stein L.D."/>
            <person name="Bao Z."/>
            <person name="Blasiar D."/>
            <person name="Blumenthal T."/>
            <person name="Brent M.R."/>
            <person name="Chen N."/>
            <person name="Chinwalla A."/>
            <person name="Clarke L."/>
            <person name="Clee C."/>
            <person name="Coghlan A."/>
            <person name="Coulson A."/>
            <person name="D'Eustachio P."/>
            <person name="Fitch D.H."/>
            <person name="Fulton L.A."/>
            <person name="Fulton R.E."/>
            <person name="Griffiths-Jones S."/>
            <person name="Harris T.W."/>
            <person name="Hillier L.W."/>
            <person name="Kamath R."/>
            <person name="Kuwabara P.E."/>
            <person name="Mardis E.R."/>
            <person name="Marra M.A."/>
            <person name="Miner T.L."/>
            <person name="Minx P."/>
            <person name="Mullikin J.C."/>
            <person name="Plumb R.W."/>
            <person name="Rogers J."/>
            <person name="Schein J.E."/>
            <person name="Sohrmann M."/>
            <person name="Spieth J."/>
            <person name="Stajich J.E."/>
            <person name="Wei C."/>
            <person name="Willey D."/>
            <person name="Wilson R.K."/>
            <person name="Durbin R."/>
            <person name="Waterston R.H."/>
        </authorList>
    </citation>
    <scope>NUCLEOTIDE SEQUENCE [LARGE SCALE GENOMIC DNA]</scope>
    <source>
        <strain evidence="2 3">AF16</strain>
    </source>
</reference>
<dbReference type="AlphaFoldDB" id="A8WVE0"/>
<feature type="domain" description="F-box" evidence="1">
    <location>
        <begin position="5"/>
        <end position="52"/>
    </location>
</feature>
<dbReference type="GeneID" id="8589059"/>
<dbReference type="RefSeq" id="XP_002647060.1">
    <property type="nucleotide sequence ID" value="XM_002647014.1"/>
</dbReference>
<evidence type="ECO:0000313" key="2">
    <source>
        <dbReference type="EMBL" id="CAP24451.1"/>
    </source>
</evidence>
<dbReference type="InterPro" id="IPR012885">
    <property type="entry name" value="F-box_Sdz-33"/>
</dbReference>
<dbReference type="CTD" id="8589059"/>
<reference evidence="2 3" key="2">
    <citation type="journal article" date="2011" name="PLoS Genet.">
        <title>Caenorhabditis briggsae recombinant inbred line genotypes reveal inter-strain incompatibility and the evolution of recombination.</title>
        <authorList>
            <person name="Ross J.A."/>
            <person name="Koboldt D.C."/>
            <person name="Staisch J.E."/>
            <person name="Chamberlin H.M."/>
            <person name="Gupta B.P."/>
            <person name="Miller R.D."/>
            <person name="Baird S.E."/>
            <person name="Haag E.S."/>
        </authorList>
    </citation>
    <scope>NUCLEOTIDE SEQUENCE [LARGE SCALE GENOMIC DNA]</scope>
    <source>
        <strain evidence="2 3">AF16</strain>
    </source>
</reference>
<keyword evidence="3" id="KW-1185">Reference proteome</keyword>